<dbReference type="EMBL" id="LR796454">
    <property type="protein sequence ID" value="CAB4145431.1"/>
    <property type="molecule type" value="Genomic_DNA"/>
</dbReference>
<gene>
    <name evidence="1" type="ORF">UFOVP492_11</name>
</gene>
<proteinExistence type="predicted"/>
<sequence>MKLTLRVDQGDGPLEVSTNLFTIVAWERKFKTKASKISDGIGMEDLAFMAHQALQQNNVIVPVVLDDFIKKLVLLEVIDTETDTPFDEAPTATL</sequence>
<protein>
    <submittedName>
        <fullName evidence="1">Uncharacterized protein</fullName>
    </submittedName>
</protein>
<reference evidence="1" key="1">
    <citation type="submission" date="2020-04" db="EMBL/GenBank/DDBJ databases">
        <authorList>
            <person name="Chiriac C."/>
            <person name="Salcher M."/>
            <person name="Ghai R."/>
            <person name="Kavagutti S V."/>
        </authorList>
    </citation>
    <scope>NUCLEOTIDE SEQUENCE</scope>
</reference>
<name>A0A6J5MH13_9CAUD</name>
<organism evidence="1">
    <name type="scientific">uncultured Caudovirales phage</name>
    <dbReference type="NCBI Taxonomy" id="2100421"/>
    <lineage>
        <taxon>Viruses</taxon>
        <taxon>Duplodnaviria</taxon>
        <taxon>Heunggongvirae</taxon>
        <taxon>Uroviricota</taxon>
        <taxon>Caudoviricetes</taxon>
        <taxon>Peduoviridae</taxon>
        <taxon>Maltschvirus</taxon>
        <taxon>Maltschvirus maltsch</taxon>
    </lineage>
</organism>
<evidence type="ECO:0000313" key="1">
    <source>
        <dbReference type="EMBL" id="CAB4145431.1"/>
    </source>
</evidence>
<accession>A0A6J5MH13</accession>